<evidence type="ECO:0000313" key="1">
    <source>
        <dbReference type="EMBL" id="PMS27747.1"/>
    </source>
</evidence>
<dbReference type="AlphaFoldDB" id="A0A2N7WED2"/>
<name>A0A2N7WED2_9BURK</name>
<proteinExistence type="predicted"/>
<evidence type="ECO:0000313" key="2">
    <source>
        <dbReference type="Proteomes" id="UP000235347"/>
    </source>
</evidence>
<keyword evidence="2" id="KW-1185">Reference proteome</keyword>
<reference evidence="1 2" key="1">
    <citation type="submission" date="2018-01" db="EMBL/GenBank/DDBJ databases">
        <title>Whole genome analyses suggest that Burkholderia sensu lato contains two further novel genera in the rhizoxinica-symbiotica group Mycetohabitans gen. nov., and Trinickia gen. nov.: implications for the evolution of diazotrophy and nodulation in the Burkholderiaceae.</title>
        <authorList>
            <person name="Estrada-de los Santos P."/>
            <person name="Palmer M."/>
            <person name="Chavez-Ramirez B."/>
            <person name="Beukes C."/>
            <person name="Steenkamp E.T."/>
            <person name="Hirsch A.M."/>
            <person name="Manyaka P."/>
            <person name="Maluk M."/>
            <person name="Lafos M."/>
            <person name="Crook M."/>
            <person name="Gross E."/>
            <person name="Simon M.F."/>
            <person name="Bueno dos Reis Junior F."/>
            <person name="Poole P.S."/>
            <person name="Venter S.N."/>
            <person name="James E.K."/>
        </authorList>
    </citation>
    <scope>NUCLEOTIDE SEQUENCE [LARGE SCALE GENOMIC DNA]</scope>
    <source>
        <strain evidence="1 2">GP25-8</strain>
    </source>
</reference>
<sequence>MRITIHLSTFDEINPCAYAIVWIDRDARKWSRESHYGLDLPTWGIVEVQPGLTRLCDPHDGTAICDLDGFDLQRKDGPFEGETGSAQWCGNRSRGHWHVQCIDDETTLAEHGVFADDDSL</sequence>
<dbReference type="EMBL" id="PNYB01000002">
    <property type="protein sequence ID" value="PMS27747.1"/>
    <property type="molecule type" value="Genomic_DNA"/>
</dbReference>
<dbReference type="RefSeq" id="WP_102608397.1">
    <property type="nucleotide sequence ID" value="NZ_CADIKD010000004.1"/>
</dbReference>
<evidence type="ECO:0008006" key="3">
    <source>
        <dbReference type="Google" id="ProtNLM"/>
    </source>
</evidence>
<dbReference type="Pfam" id="PF12087">
    <property type="entry name" value="DUF3564"/>
    <property type="match status" value="1"/>
</dbReference>
<dbReference type="Proteomes" id="UP000235347">
    <property type="component" value="Unassembled WGS sequence"/>
</dbReference>
<protein>
    <recommendedName>
        <fullName evidence="3">DUF3564 domain-containing protein</fullName>
    </recommendedName>
</protein>
<dbReference type="InterPro" id="IPR021947">
    <property type="entry name" value="DUF3564"/>
</dbReference>
<gene>
    <name evidence="1" type="ORF">C0Z19_03545</name>
</gene>
<comment type="caution">
    <text evidence="1">The sequence shown here is derived from an EMBL/GenBank/DDBJ whole genome shotgun (WGS) entry which is preliminary data.</text>
</comment>
<accession>A0A2N7WED2</accession>
<organism evidence="1 2">
    <name type="scientific">Trinickia soli</name>
    <dbReference type="NCBI Taxonomy" id="380675"/>
    <lineage>
        <taxon>Bacteria</taxon>
        <taxon>Pseudomonadati</taxon>
        <taxon>Pseudomonadota</taxon>
        <taxon>Betaproteobacteria</taxon>
        <taxon>Burkholderiales</taxon>
        <taxon>Burkholderiaceae</taxon>
        <taxon>Trinickia</taxon>
    </lineage>
</organism>